<dbReference type="PANTHER" id="PTHR13477">
    <property type="entry name" value="MITOCHONDRIAL 39S RIBOSOMAL PROTEIN L49"/>
    <property type="match status" value="1"/>
</dbReference>
<dbReference type="GO" id="GO:0006412">
    <property type="term" value="P:translation"/>
    <property type="evidence" value="ECO:0007669"/>
    <property type="project" value="InterPro"/>
</dbReference>
<dbReference type="InterPro" id="IPR007740">
    <property type="entry name" value="Ribosomal_mL49"/>
</dbReference>
<dbReference type="AlphaFoldDB" id="A0A238F5Z3"/>
<keyword evidence="9" id="KW-1185">Reference proteome</keyword>
<proteinExistence type="inferred from homology"/>
<evidence type="ECO:0000256" key="2">
    <source>
        <dbReference type="ARBA" id="ARBA00005677"/>
    </source>
</evidence>
<evidence type="ECO:0000256" key="5">
    <source>
        <dbReference type="ARBA" id="ARBA00023274"/>
    </source>
</evidence>
<evidence type="ECO:0000256" key="6">
    <source>
        <dbReference type="ARBA" id="ARBA00035191"/>
    </source>
</evidence>
<feature type="compositionally biased region" description="Polar residues" evidence="7">
    <location>
        <begin position="47"/>
        <end position="70"/>
    </location>
</feature>
<dbReference type="Gene3D" id="3.30.780.10">
    <property type="entry name" value="SUI1-like domain"/>
    <property type="match status" value="1"/>
</dbReference>
<dbReference type="STRING" id="269621.A0A238F5Z3"/>
<evidence type="ECO:0000313" key="8">
    <source>
        <dbReference type="EMBL" id="SCV67264.1"/>
    </source>
</evidence>
<name>A0A238F5Z3_9BASI</name>
<gene>
    <name evidence="8" type="ORF">BQ2448_5910</name>
</gene>
<keyword evidence="3" id="KW-0689">Ribosomal protein</keyword>
<dbReference type="Proteomes" id="UP000198372">
    <property type="component" value="Unassembled WGS sequence"/>
</dbReference>
<reference evidence="9" key="1">
    <citation type="submission" date="2016-09" db="EMBL/GenBank/DDBJ databases">
        <authorList>
            <person name="Jeantristanb JTB J.-T."/>
            <person name="Ricardo R."/>
        </authorList>
    </citation>
    <scope>NUCLEOTIDE SEQUENCE [LARGE SCALE GENOMIC DNA]</scope>
</reference>
<accession>A0A238F5Z3</accession>
<dbReference type="OrthoDB" id="19439at2759"/>
<dbReference type="PANTHER" id="PTHR13477:SF0">
    <property type="entry name" value="LARGE RIBOSOMAL SUBUNIT PROTEIN ML49"/>
    <property type="match status" value="1"/>
</dbReference>
<keyword evidence="4" id="KW-0496">Mitochondrion</keyword>
<evidence type="ECO:0000256" key="1">
    <source>
        <dbReference type="ARBA" id="ARBA00004173"/>
    </source>
</evidence>
<evidence type="ECO:0000313" key="9">
    <source>
        <dbReference type="Proteomes" id="UP000198372"/>
    </source>
</evidence>
<protein>
    <recommendedName>
        <fullName evidence="6">Large ribosomal subunit protein mL49</fullName>
    </recommendedName>
</protein>
<comment type="similarity">
    <text evidence="2">Belongs to the mitochondrion-specific ribosomal protein mL49 family.</text>
</comment>
<evidence type="ECO:0000256" key="4">
    <source>
        <dbReference type="ARBA" id="ARBA00023128"/>
    </source>
</evidence>
<organism evidence="8 9">
    <name type="scientific">Microbotryum intermedium</name>
    <dbReference type="NCBI Taxonomy" id="269621"/>
    <lineage>
        <taxon>Eukaryota</taxon>
        <taxon>Fungi</taxon>
        <taxon>Dikarya</taxon>
        <taxon>Basidiomycota</taxon>
        <taxon>Pucciniomycotina</taxon>
        <taxon>Microbotryomycetes</taxon>
        <taxon>Microbotryales</taxon>
        <taxon>Microbotryaceae</taxon>
        <taxon>Microbotryum</taxon>
    </lineage>
</organism>
<sequence length="161" mass="17734">MSFLQRCSRASSLARPILASRPLASTPSYSYAYSTVVAPALTPVSSPLPIQSEPTQSTSSLETATKPKTTPNRREPGPRMLPYFVRRTAGGELPVYVDVLHGGSKRLTLIRKIDGDLEALKRDLSQYLVGISNYVKPHARQVVVKGDYVRQTKEWLAAMGF</sequence>
<comment type="subcellular location">
    <subcellularLocation>
        <location evidence="1">Mitochondrion</location>
    </subcellularLocation>
</comment>
<evidence type="ECO:0000256" key="7">
    <source>
        <dbReference type="SAM" id="MobiDB-lite"/>
    </source>
</evidence>
<keyword evidence="5" id="KW-0687">Ribonucleoprotein</keyword>
<feature type="region of interest" description="Disordered" evidence="7">
    <location>
        <begin position="47"/>
        <end position="80"/>
    </location>
</feature>
<evidence type="ECO:0000256" key="3">
    <source>
        <dbReference type="ARBA" id="ARBA00022980"/>
    </source>
</evidence>
<dbReference type="GO" id="GO:0003735">
    <property type="term" value="F:structural constituent of ribosome"/>
    <property type="evidence" value="ECO:0007669"/>
    <property type="project" value="InterPro"/>
</dbReference>
<dbReference type="Pfam" id="PF05046">
    <property type="entry name" value="Img2"/>
    <property type="match status" value="1"/>
</dbReference>
<dbReference type="EMBL" id="FMSP01000001">
    <property type="protein sequence ID" value="SCV67264.1"/>
    <property type="molecule type" value="Genomic_DNA"/>
</dbReference>
<dbReference type="GO" id="GO:0005762">
    <property type="term" value="C:mitochondrial large ribosomal subunit"/>
    <property type="evidence" value="ECO:0007669"/>
    <property type="project" value="TreeGrafter"/>
</dbReference>